<dbReference type="Proteomes" id="UP000216345">
    <property type="component" value="Unassembled WGS sequence"/>
</dbReference>
<dbReference type="EMBL" id="NNRK01000012">
    <property type="protein sequence ID" value="OYR18471.1"/>
    <property type="molecule type" value="Genomic_DNA"/>
</dbReference>
<evidence type="ECO:0000256" key="6">
    <source>
        <dbReference type="ARBA" id="ARBA00023136"/>
    </source>
</evidence>
<keyword evidence="4 7" id="KW-0812">Transmembrane</keyword>
<proteinExistence type="inferred from homology"/>
<reference evidence="8 9" key="1">
    <citation type="submission" date="2017-07" db="EMBL/GenBank/DDBJ databases">
        <title>Phylogenetic study on the rhizospheric bacterium Ochrobactrum sp. A44.</title>
        <authorList>
            <person name="Krzyzanowska D.M."/>
            <person name="Ossowicki A."/>
            <person name="Rajewska M."/>
            <person name="Maciag T."/>
            <person name="Kaczynski Z."/>
            <person name="Czerwicka M."/>
            <person name="Jafra S."/>
        </authorList>
    </citation>
    <scope>NUCLEOTIDE SEQUENCE [LARGE SCALE GENOMIC DNA]</scope>
    <source>
        <strain evidence="8 9">PR17</strain>
    </source>
</reference>
<keyword evidence="6 7" id="KW-0472">Membrane</keyword>
<feature type="transmembrane region" description="Helical" evidence="7">
    <location>
        <begin position="45"/>
        <end position="65"/>
    </location>
</feature>
<dbReference type="PANTHER" id="PTHR33452:SF4">
    <property type="entry name" value="BLL4328 PROTEIN"/>
    <property type="match status" value="1"/>
</dbReference>
<evidence type="ECO:0000313" key="9">
    <source>
        <dbReference type="Proteomes" id="UP000216345"/>
    </source>
</evidence>
<evidence type="ECO:0000256" key="4">
    <source>
        <dbReference type="ARBA" id="ARBA00022692"/>
    </source>
</evidence>
<name>A0A256FVM4_9HYPH</name>
<sequence length="77" mass="8339">MFELILGFTVLIGFQTRISAFILSGLMAFAYFLRHAPQGLYPTQNGGVAAILFCFIFLYLSSAGAGPVSVDAMARKE</sequence>
<accession>A0A256FVM4</accession>
<comment type="similarity">
    <text evidence="2">Belongs to the DoxX family.</text>
</comment>
<organism evidence="8 9">
    <name type="scientific">Brucella rhizosphaerae</name>
    <dbReference type="NCBI Taxonomy" id="571254"/>
    <lineage>
        <taxon>Bacteria</taxon>
        <taxon>Pseudomonadati</taxon>
        <taxon>Pseudomonadota</taxon>
        <taxon>Alphaproteobacteria</taxon>
        <taxon>Hyphomicrobiales</taxon>
        <taxon>Brucellaceae</taxon>
        <taxon>Brucella/Ochrobactrum group</taxon>
        <taxon>Brucella</taxon>
    </lineage>
</organism>
<dbReference type="InterPro" id="IPR032808">
    <property type="entry name" value="DoxX"/>
</dbReference>
<dbReference type="GO" id="GO:0005886">
    <property type="term" value="C:plasma membrane"/>
    <property type="evidence" value="ECO:0007669"/>
    <property type="project" value="UniProtKB-SubCell"/>
</dbReference>
<comment type="subcellular location">
    <subcellularLocation>
        <location evidence="1">Cell membrane</location>
        <topology evidence="1">Multi-pass membrane protein</topology>
    </subcellularLocation>
</comment>
<dbReference type="InterPro" id="IPR051907">
    <property type="entry name" value="DoxX-like_oxidoreductase"/>
</dbReference>
<feature type="transmembrane region" description="Helical" evidence="7">
    <location>
        <begin position="6"/>
        <end position="33"/>
    </location>
</feature>
<evidence type="ECO:0000256" key="3">
    <source>
        <dbReference type="ARBA" id="ARBA00022475"/>
    </source>
</evidence>
<keyword evidence="3" id="KW-1003">Cell membrane</keyword>
<dbReference type="Pfam" id="PF07681">
    <property type="entry name" value="DoxX"/>
    <property type="match status" value="1"/>
</dbReference>
<comment type="caution">
    <text evidence="8">The sequence shown here is derived from an EMBL/GenBank/DDBJ whole genome shotgun (WGS) entry which is preliminary data.</text>
</comment>
<evidence type="ECO:0000313" key="8">
    <source>
        <dbReference type="EMBL" id="OYR18471.1"/>
    </source>
</evidence>
<evidence type="ECO:0000256" key="5">
    <source>
        <dbReference type="ARBA" id="ARBA00022989"/>
    </source>
</evidence>
<keyword evidence="9" id="KW-1185">Reference proteome</keyword>
<dbReference type="AlphaFoldDB" id="A0A256FVM4"/>
<dbReference type="PANTHER" id="PTHR33452">
    <property type="entry name" value="OXIDOREDUCTASE CATD-RELATED"/>
    <property type="match status" value="1"/>
</dbReference>
<evidence type="ECO:0000256" key="2">
    <source>
        <dbReference type="ARBA" id="ARBA00006679"/>
    </source>
</evidence>
<protein>
    <submittedName>
        <fullName evidence="8">DoxX family protein</fullName>
    </submittedName>
</protein>
<evidence type="ECO:0000256" key="1">
    <source>
        <dbReference type="ARBA" id="ARBA00004651"/>
    </source>
</evidence>
<gene>
    <name evidence="8" type="ORF">CEV32_3288</name>
</gene>
<evidence type="ECO:0000256" key="7">
    <source>
        <dbReference type="SAM" id="Phobius"/>
    </source>
</evidence>
<keyword evidence="5 7" id="KW-1133">Transmembrane helix</keyword>